<dbReference type="GO" id="GO:0006814">
    <property type="term" value="P:sodium ion transport"/>
    <property type="evidence" value="ECO:0007669"/>
    <property type="project" value="InterPro"/>
</dbReference>
<keyword evidence="7 8" id="KW-0472">Membrane</keyword>
<dbReference type="Gene3D" id="1.20.1250.20">
    <property type="entry name" value="MFS general substrate transporter like domains"/>
    <property type="match status" value="2"/>
</dbReference>
<dbReference type="OrthoDB" id="9764596at2"/>
<reference evidence="10" key="1">
    <citation type="journal article" date="2019" name="PLoS Negl. Trop. Dis.">
        <title>Revisiting the worldwide diversity of Leptospira species in the environment.</title>
        <authorList>
            <person name="Vincent A.T."/>
            <person name="Schiettekatte O."/>
            <person name="Bourhy P."/>
            <person name="Veyrier F.J."/>
            <person name="Picardeau M."/>
        </authorList>
    </citation>
    <scope>NUCLEOTIDE SEQUENCE [LARGE SCALE GENOMIC DNA]</scope>
    <source>
        <strain evidence="10">201400974</strain>
    </source>
</reference>
<evidence type="ECO:0000256" key="3">
    <source>
        <dbReference type="ARBA" id="ARBA00022448"/>
    </source>
</evidence>
<keyword evidence="6 8" id="KW-1133">Transmembrane helix</keyword>
<feature type="transmembrane region" description="Helical" evidence="8">
    <location>
        <begin position="12"/>
        <end position="33"/>
    </location>
</feature>
<feature type="transmembrane region" description="Helical" evidence="8">
    <location>
        <begin position="237"/>
        <end position="262"/>
    </location>
</feature>
<evidence type="ECO:0000313" key="10">
    <source>
        <dbReference type="EMBL" id="TGN06896.1"/>
    </source>
</evidence>
<comment type="caution">
    <text evidence="10">The sequence shown here is derived from an EMBL/GenBank/DDBJ whole genome shotgun (WGS) entry which is preliminary data.</text>
</comment>
<dbReference type="PANTHER" id="PTHR11328">
    <property type="entry name" value="MAJOR FACILITATOR SUPERFAMILY DOMAIN-CONTAINING PROTEIN"/>
    <property type="match status" value="1"/>
</dbReference>
<dbReference type="InterPro" id="IPR020846">
    <property type="entry name" value="MFS_dom"/>
</dbReference>
<dbReference type="GO" id="GO:0008643">
    <property type="term" value="P:carbohydrate transport"/>
    <property type="evidence" value="ECO:0007669"/>
    <property type="project" value="InterPro"/>
</dbReference>
<dbReference type="InterPro" id="IPR036259">
    <property type="entry name" value="MFS_trans_sf"/>
</dbReference>
<feature type="transmembrane region" description="Helical" evidence="8">
    <location>
        <begin position="81"/>
        <end position="98"/>
    </location>
</feature>
<feature type="transmembrane region" description="Helical" evidence="8">
    <location>
        <begin position="333"/>
        <end position="353"/>
    </location>
</feature>
<feature type="transmembrane region" description="Helical" evidence="8">
    <location>
        <begin position="306"/>
        <end position="327"/>
    </location>
</feature>
<dbReference type="InterPro" id="IPR039672">
    <property type="entry name" value="MFS_2"/>
</dbReference>
<dbReference type="SUPFAM" id="SSF103473">
    <property type="entry name" value="MFS general substrate transporter"/>
    <property type="match status" value="1"/>
</dbReference>
<evidence type="ECO:0000256" key="2">
    <source>
        <dbReference type="ARBA" id="ARBA00009617"/>
    </source>
</evidence>
<evidence type="ECO:0000256" key="4">
    <source>
        <dbReference type="ARBA" id="ARBA00022475"/>
    </source>
</evidence>
<keyword evidence="4" id="KW-1003">Cell membrane</keyword>
<dbReference type="GO" id="GO:0015293">
    <property type="term" value="F:symporter activity"/>
    <property type="evidence" value="ECO:0007669"/>
    <property type="project" value="InterPro"/>
</dbReference>
<evidence type="ECO:0000256" key="6">
    <source>
        <dbReference type="ARBA" id="ARBA00022989"/>
    </source>
</evidence>
<comment type="similarity">
    <text evidence="2">Belongs to the sodium:galactoside symporter (TC 2.A.2) family.</text>
</comment>
<dbReference type="Pfam" id="PF13347">
    <property type="entry name" value="MFS_2"/>
    <property type="match status" value="1"/>
</dbReference>
<dbReference type="NCBIfam" id="TIGR00792">
    <property type="entry name" value="gph"/>
    <property type="match status" value="1"/>
</dbReference>
<evidence type="ECO:0000256" key="5">
    <source>
        <dbReference type="ARBA" id="ARBA00022692"/>
    </source>
</evidence>
<feature type="transmembrane region" description="Helical" evidence="8">
    <location>
        <begin position="149"/>
        <end position="170"/>
    </location>
</feature>
<sequence length="458" mass="50984">MTIHSLNLKTKLGYASAEIGITAVQLFTQIYLLKYYTETIGLIPSLAGIALAISVVWDAVSDPLMGSISDRTKSKMGRRRPYILFGGIFLSLSILLLFSPPEITSQLGKFLYLLTTYLLVNTAMTIISVPHIALGGELSFERNERTSIFGWRLFFSNIGMLVGMIIPAAILQSLGDETSKENIISSRIGASEIVSGVIVFTSVLTFLVTKGKDNILSKEEGQPSFFVSLYSVFKNKVFLILLVAFVVAGIGRTFNTAIALYYYQYRLGLKESDVILNIMLPFFLILICSIPFWVWMAKRFGKKIPAFSGIFLLGLLTIIAYPLFPYGEIRPPLLVAFLGGIFGGSILIMDSILTDVVDYDELKTGQKREGLYFGFWKMGIKFSQAFGIALSGFLLDLIGFDANLFIQSEEVGFSLAMIFGPGVGFFFIIGSLIFLFLFPLTDDKHKRIQRVLLKRRKK</sequence>
<dbReference type="AlphaFoldDB" id="A0A4R9LJ50"/>
<dbReference type="InterPro" id="IPR018043">
    <property type="entry name" value="Na/Gal_symport_CS"/>
</dbReference>
<feature type="transmembrane region" description="Helical" evidence="8">
    <location>
        <begin position="110"/>
        <end position="129"/>
    </location>
</feature>
<evidence type="ECO:0000259" key="9">
    <source>
        <dbReference type="PROSITE" id="PS50850"/>
    </source>
</evidence>
<dbReference type="InterPro" id="IPR001927">
    <property type="entry name" value="Na/Gal_symport"/>
</dbReference>
<keyword evidence="3" id="KW-0813">Transport</keyword>
<feature type="transmembrane region" description="Helical" evidence="8">
    <location>
        <begin position="274"/>
        <end position="294"/>
    </location>
</feature>
<feature type="transmembrane region" description="Helical" evidence="8">
    <location>
        <begin position="190"/>
        <end position="208"/>
    </location>
</feature>
<dbReference type="PROSITE" id="PS50850">
    <property type="entry name" value="MFS"/>
    <property type="match status" value="1"/>
</dbReference>
<keyword evidence="5 8" id="KW-0812">Transmembrane</keyword>
<evidence type="ECO:0000256" key="1">
    <source>
        <dbReference type="ARBA" id="ARBA00004651"/>
    </source>
</evidence>
<feature type="transmembrane region" description="Helical" evidence="8">
    <location>
        <begin position="418"/>
        <end position="440"/>
    </location>
</feature>
<proteinExistence type="inferred from homology"/>
<name>A0A4R9LJ50_9LEPT</name>
<organism evidence="10 11">
    <name type="scientific">Leptospira ilyithenensis</name>
    <dbReference type="NCBI Taxonomy" id="2484901"/>
    <lineage>
        <taxon>Bacteria</taxon>
        <taxon>Pseudomonadati</taxon>
        <taxon>Spirochaetota</taxon>
        <taxon>Spirochaetia</taxon>
        <taxon>Leptospirales</taxon>
        <taxon>Leptospiraceae</taxon>
        <taxon>Leptospira</taxon>
    </lineage>
</organism>
<evidence type="ECO:0000313" key="11">
    <source>
        <dbReference type="Proteomes" id="UP000298264"/>
    </source>
</evidence>
<dbReference type="GO" id="GO:0005886">
    <property type="term" value="C:plasma membrane"/>
    <property type="evidence" value="ECO:0007669"/>
    <property type="project" value="UniProtKB-SubCell"/>
</dbReference>
<dbReference type="Proteomes" id="UP000298264">
    <property type="component" value="Unassembled WGS sequence"/>
</dbReference>
<dbReference type="EMBL" id="RQHV01000062">
    <property type="protein sequence ID" value="TGN06896.1"/>
    <property type="molecule type" value="Genomic_DNA"/>
</dbReference>
<feature type="domain" description="Major facilitator superfamily (MFS) profile" evidence="9">
    <location>
        <begin position="237"/>
        <end position="458"/>
    </location>
</feature>
<dbReference type="PROSITE" id="PS00872">
    <property type="entry name" value="NA_GALACTOSIDE_SYMP"/>
    <property type="match status" value="1"/>
</dbReference>
<feature type="transmembrane region" description="Helical" evidence="8">
    <location>
        <begin position="39"/>
        <end position="60"/>
    </location>
</feature>
<comment type="subcellular location">
    <subcellularLocation>
        <location evidence="1">Cell membrane</location>
        <topology evidence="1">Multi-pass membrane protein</topology>
    </subcellularLocation>
</comment>
<accession>A0A4R9LJ50</accession>
<keyword evidence="11" id="KW-1185">Reference proteome</keyword>
<evidence type="ECO:0000256" key="7">
    <source>
        <dbReference type="ARBA" id="ARBA00023136"/>
    </source>
</evidence>
<gene>
    <name evidence="10" type="ORF">EHS11_17310</name>
</gene>
<evidence type="ECO:0000256" key="8">
    <source>
        <dbReference type="SAM" id="Phobius"/>
    </source>
</evidence>
<dbReference type="PANTHER" id="PTHR11328:SF24">
    <property type="entry name" value="MAJOR FACILITATOR SUPERFAMILY (MFS) PROFILE DOMAIN-CONTAINING PROTEIN"/>
    <property type="match status" value="1"/>
</dbReference>
<dbReference type="RefSeq" id="WP_135765622.1">
    <property type="nucleotide sequence ID" value="NZ_RQHV01000062.1"/>
</dbReference>
<protein>
    <submittedName>
        <fullName evidence="10">MFS transporter</fullName>
    </submittedName>
</protein>